<keyword evidence="13" id="KW-1185">Reference proteome</keyword>
<dbReference type="SMART" id="SM00060">
    <property type="entry name" value="FN3"/>
    <property type="match status" value="2"/>
</dbReference>
<feature type="active site" evidence="8">
    <location>
        <position position="382"/>
    </location>
</feature>
<dbReference type="Pfam" id="PF02868">
    <property type="entry name" value="Peptidase_M4_C"/>
    <property type="match status" value="1"/>
</dbReference>
<dbReference type="GO" id="GO:0006508">
    <property type="term" value="P:proteolysis"/>
    <property type="evidence" value="ECO:0007669"/>
    <property type="project" value="UniProtKB-KW"/>
</dbReference>
<dbReference type="InterPro" id="IPR013856">
    <property type="entry name" value="Peptidase_M4_domain"/>
</dbReference>
<keyword evidence="6" id="KW-0862">Zinc</keyword>
<feature type="domain" description="Fibronectin type-III" evidence="11">
    <location>
        <begin position="678"/>
        <end position="766"/>
    </location>
</feature>
<dbReference type="RefSeq" id="WP_034247485.1">
    <property type="nucleotide sequence ID" value="NZ_AQRA01000017.1"/>
</dbReference>
<dbReference type="InterPro" id="IPR003961">
    <property type="entry name" value="FN3_dom"/>
</dbReference>
<dbReference type="InterPro" id="IPR001570">
    <property type="entry name" value="Peptidase_M4_C_domain"/>
</dbReference>
<dbReference type="PRINTS" id="PR00730">
    <property type="entry name" value="THERMOLYSIN"/>
</dbReference>
<sequence>MKKKLNILIAFAMVLMLSSYGQEKYNIVQKGGDGMAPRAIDFDAAQNGAKKSSFSSPEIFMSEHFDKVPGQGVIISEVVKDELGFTHYRLQQSINGIPVESSMYLIHVKNGQVTSANGEWFTATPAKSFAKSSTLSSAQALQKAKDVIKAKQYVWEARAPRANNKTFRGEKVSSEGELVYITKNNAMNANALRLAYKFDMYSVEPFGRKEVFVDASNGEILFIEEKIHHVDGTTDTGYYGPQNITVTQNGGRYEMRQSGDRKLALYDMQGAQLQVNATGTAILEPTNTRSIYSSQTKDFRIGGEQNHRTAAYWGAEKTWDMFKNEFNRSSYDNRGSNINIYVNGAGRYGDDNAFWSGTWMYYGNTRQLQGTPVTALDVVGHEMVHGVTQESGAMVYQGESGALNESYSDMFGSLVEYYTFNKVVDAKVWKLADKHPDPRLKRDLSNPKQHNQPDTYRGTNWVSTAQGSADNGGVHTNSGVMNHWFYIVSQGAKGSNDNGTAYDVEGIGIEKAGKIAYRSLTNYLTRSSKYADARNAVINAAKDLYGANSCEIKVVTNAMNAVGVGAKFTGNANCDGGGGDCSAVSGVAASNITKNGATINWNAVTGISTYTFEYKKAADASYTTSSVTGTSKTLDGLTVDTAYEVRLKYACTNGETAPYSTVIRFTTATDGGGGDCNAVTGVNSSNITINSATVSWTGISGVSNYTFEYKKAADASYTTSTVSGATTNLTGLAANTKYEARVKYTCSTDGGTDPCAGVPAYQAGNPYQVGDKVTYQGYLYEKTATSWKNLGQCGTTGGNQIDAPYSAVISFTTLEDTNGNNCDTIPEYQPGNTYSIGDKVKYFGTIYELTARGWIVIGSCDSAFFASAFGSNLNNATGFNVYPNPASKDLNISFKSLDNVSQIRIVNILGKVVYNKEVKSTLGNNTIKVDVSGLNPGIYFVKRGNQDVKKVIIK</sequence>
<keyword evidence="2" id="KW-0645">Protease</keyword>
<dbReference type="Proteomes" id="UP000023541">
    <property type="component" value="Unassembled WGS sequence"/>
</dbReference>
<accession>A0A023BMY7</accession>
<dbReference type="AlphaFoldDB" id="A0A023BMY7"/>
<dbReference type="eggNOG" id="COG4733">
    <property type="taxonomic scope" value="Bacteria"/>
</dbReference>
<dbReference type="InterPro" id="IPR036116">
    <property type="entry name" value="FN3_sf"/>
</dbReference>
<evidence type="ECO:0000256" key="7">
    <source>
        <dbReference type="ARBA" id="ARBA00023049"/>
    </source>
</evidence>
<dbReference type="PROSITE" id="PS50853">
    <property type="entry name" value="FN3"/>
    <property type="match status" value="2"/>
</dbReference>
<keyword evidence="3" id="KW-0479">Metal-binding</keyword>
<dbReference type="Gene3D" id="2.60.40.10">
    <property type="entry name" value="Immunoglobulins"/>
    <property type="match status" value="2"/>
</dbReference>
<dbReference type="OrthoDB" id="9792152at2"/>
<evidence type="ECO:0000256" key="2">
    <source>
        <dbReference type="ARBA" id="ARBA00022670"/>
    </source>
</evidence>
<evidence type="ECO:0000256" key="4">
    <source>
        <dbReference type="ARBA" id="ARBA00022729"/>
    </source>
</evidence>
<dbReference type="NCBIfam" id="TIGR04183">
    <property type="entry name" value="Por_Secre_tail"/>
    <property type="match status" value="1"/>
</dbReference>
<dbReference type="InterPro" id="IPR011096">
    <property type="entry name" value="FTP_domain"/>
</dbReference>
<evidence type="ECO:0000256" key="1">
    <source>
        <dbReference type="ARBA" id="ARBA00009388"/>
    </source>
</evidence>
<dbReference type="InterPro" id="IPR027268">
    <property type="entry name" value="Peptidase_M4/M1_CTD_sf"/>
</dbReference>
<evidence type="ECO:0000313" key="12">
    <source>
        <dbReference type="EMBL" id="EZH71422.1"/>
    </source>
</evidence>
<feature type="active site" description="Proton donor" evidence="8">
    <location>
        <position position="475"/>
    </location>
</feature>
<feature type="compositionally biased region" description="Basic and acidic residues" evidence="9">
    <location>
        <begin position="436"/>
        <end position="445"/>
    </location>
</feature>
<comment type="caution">
    <text evidence="12">The sequence shown here is derived from an EMBL/GenBank/DDBJ whole genome shotgun (WGS) entry which is preliminary data.</text>
</comment>
<evidence type="ECO:0000256" key="10">
    <source>
        <dbReference type="SAM" id="SignalP"/>
    </source>
</evidence>
<name>A0A023BMY7_9FLAO</name>
<dbReference type="InterPro" id="IPR013783">
    <property type="entry name" value="Ig-like_fold"/>
</dbReference>
<evidence type="ECO:0000256" key="8">
    <source>
        <dbReference type="PIRSR" id="PIRSR623612-1"/>
    </source>
</evidence>
<dbReference type="PANTHER" id="PTHR33794">
    <property type="entry name" value="BACILLOLYSIN"/>
    <property type="match status" value="1"/>
</dbReference>
<dbReference type="Gene3D" id="3.10.170.10">
    <property type="match status" value="1"/>
</dbReference>
<dbReference type="Pfam" id="PF18962">
    <property type="entry name" value="Por_Secre_tail"/>
    <property type="match status" value="1"/>
</dbReference>
<keyword evidence="5" id="KW-0378">Hydrolase</keyword>
<feature type="compositionally biased region" description="Polar residues" evidence="9">
    <location>
        <begin position="446"/>
        <end position="473"/>
    </location>
</feature>
<dbReference type="InterPro" id="IPR026444">
    <property type="entry name" value="Secre_tail"/>
</dbReference>
<dbReference type="Pfam" id="PF07504">
    <property type="entry name" value="FTP"/>
    <property type="match status" value="1"/>
</dbReference>
<evidence type="ECO:0000256" key="6">
    <source>
        <dbReference type="ARBA" id="ARBA00022833"/>
    </source>
</evidence>
<evidence type="ECO:0000256" key="5">
    <source>
        <dbReference type="ARBA" id="ARBA00022801"/>
    </source>
</evidence>
<evidence type="ECO:0000256" key="3">
    <source>
        <dbReference type="ARBA" id="ARBA00022723"/>
    </source>
</evidence>
<feature type="signal peptide" evidence="10">
    <location>
        <begin position="1"/>
        <end position="21"/>
    </location>
</feature>
<dbReference type="Pfam" id="PF00041">
    <property type="entry name" value="fn3"/>
    <property type="match status" value="2"/>
</dbReference>
<feature type="chain" id="PRO_5001511753" description="Fibronectin type-III domain-containing protein" evidence="10">
    <location>
        <begin position="22"/>
        <end position="954"/>
    </location>
</feature>
<dbReference type="SUPFAM" id="SSF49265">
    <property type="entry name" value="Fibronectin type III"/>
    <property type="match status" value="1"/>
</dbReference>
<dbReference type="InterPro" id="IPR023612">
    <property type="entry name" value="Peptidase_M4"/>
</dbReference>
<dbReference type="EMBL" id="AQRA01000017">
    <property type="protein sequence ID" value="EZH71422.1"/>
    <property type="molecule type" value="Genomic_DNA"/>
</dbReference>
<comment type="similarity">
    <text evidence="1">Belongs to the peptidase M4 family.</text>
</comment>
<organism evidence="12 13">
    <name type="scientific">Aquimarina atlantica</name>
    <dbReference type="NCBI Taxonomy" id="1317122"/>
    <lineage>
        <taxon>Bacteria</taxon>
        <taxon>Pseudomonadati</taxon>
        <taxon>Bacteroidota</taxon>
        <taxon>Flavobacteriia</taxon>
        <taxon>Flavobacteriales</taxon>
        <taxon>Flavobacteriaceae</taxon>
        <taxon>Aquimarina</taxon>
    </lineage>
</organism>
<feature type="region of interest" description="Disordered" evidence="9">
    <location>
        <begin position="436"/>
        <end position="473"/>
    </location>
</feature>
<keyword evidence="7" id="KW-0482">Metalloprotease</keyword>
<dbReference type="Pfam" id="PF01447">
    <property type="entry name" value="Peptidase_M4"/>
    <property type="match status" value="1"/>
</dbReference>
<dbReference type="Gene3D" id="1.10.390.10">
    <property type="entry name" value="Neutral Protease Domain 2"/>
    <property type="match status" value="1"/>
</dbReference>
<dbReference type="Gene3D" id="3.10.450.490">
    <property type="match status" value="1"/>
</dbReference>
<dbReference type="STRING" id="1317122.ATO12_07915"/>
<dbReference type="Gene3D" id="2.10.10.20">
    <property type="entry name" value="Carbohydrate-binding module superfamily 5/12"/>
    <property type="match status" value="1"/>
</dbReference>
<evidence type="ECO:0000313" key="13">
    <source>
        <dbReference type="Proteomes" id="UP000023541"/>
    </source>
</evidence>
<protein>
    <recommendedName>
        <fullName evidence="11">Fibronectin type-III domain-containing protein</fullName>
    </recommendedName>
</protein>
<dbReference type="PANTHER" id="PTHR33794:SF1">
    <property type="entry name" value="BACILLOLYSIN"/>
    <property type="match status" value="1"/>
</dbReference>
<dbReference type="InterPro" id="IPR050728">
    <property type="entry name" value="Zinc_Metalloprotease_M4"/>
</dbReference>
<dbReference type="CDD" id="cd00063">
    <property type="entry name" value="FN3"/>
    <property type="match status" value="2"/>
</dbReference>
<gene>
    <name evidence="12" type="ORF">ATO12_07915</name>
</gene>
<evidence type="ECO:0000256" key="9">
    <source>
        <dbReference type="SAM" id="MobiDB-lite"/>
    </source>
</evidence>
<proteinExistence type="inferred from homology"/>
<dbReference type="SUPFAM" id="SSF55486">
    <property type="entry name" value="Metalloproteases ('zincins'), catalytic domain"/>
    <property type="match status" value="1"/>
</dbReference>
<feature type="domain" description="Fibronectin type-III" evidence="11">
    <location>
        <begin position="583"/>
        <end position="670"/>
    </location>
</feature>
<evidence type="ECO:0000259" key="11">
    <source>
        <dbReference type="PROSITE" id="PS50853"/>
    </source>
</evidence>
<dbReference type="eggNOG" id="COG3227">
    <property type="taxonomic scope" value="Bacteria"/>
</dbReference>
<keyword evidence="4 10" id="KW-0732">Signal</keyword>
<dbReference type="GO" id="GO:0004222">
    <property type="term" value="F:metalloendopeptidase activity"/>
    <property type="evidence" value="ECO:0007669"/>
    <property type="project" value="InterPro"/>
</dbReference>
<reference evidence="12 13" key="1">
    <citation type="submission" date="2014-04" db="EMBL/GenBank/DDBJ databases">
        <title>Aquimarina sp. 22II-S11-z7 Genome Sequencing.</title>
        <authorList>
            <person name="Lai Q."/>
        </authorList>
    </citation>
    <scope>NUCLEOTIDE SEQUENCE [LARGE SCALE GENOMIC DNA]</scope>
    <source>
        <strain evidence="12 13">22II-S11-z7</strain>
    </source>
</reference>
<dbReference type="GO" id="GO:0046872">
    <property type="term" value="F:metal ion binding"/>
    <property type="evidence" value="ECO:0007669"/>
    <property type="project" value="UniProtKB-KW"/>
</dbReference>
<dbReference type="CDD" id="cd09597">
    <property type="entry name" value="M4_TLP"/>
    <property type="match status" value="1"/>
</dbReference>